<accession>A0A084E9P2</accession>
<evidence type="ECO:0000313" key="12">
    <source>
        <dbReference type="Proteomes" id="UP000287401"/>
    </source>
</evidence>
<dbReference type="Gene3D" id="3.40.190.290">
    <property type="match status" value="1"/>
</dbReference>
<dbReference type="PANTHER" id="PTHR30537">
    <property type="entry name" value="HTH-TYPE TRANSCRIPTIONAL REGULATOR"/>
    <property type="match status" value="1"/>
</dbReference>
<dbReference type="GO" id="GO:0003700">
    <property type="term" value="F:DNA-binding transcription factor activity"/>
    <property type="evidence" value="ECO:0007669"/>
    <property type="project" value="InterPro"/>
</dbReference>
<dbReference type="GO" id="GO:0006351">
    <property type="term" value="P:DNA-templated transcription"/>
    <property type="evidence" value="ECO:0007669"/>
    <property type="project" value="TreeGrafter"/>
</dbReference>
<dbReference type="Pfam" id="PF00126">
    <property type="entry name" value="HTH_1"/>
    <property type="match status" value="1"/>
</dbReference>
<keyword evidence="3" id="KW-0238">DNA-binding</keyword>
<dbReference type="PATRIC" id="fig|13690.10.peg.4838"/>
<evidence type="ECO:0000259" key="5">
    <source>
        <dbReference type="PROSITE" id="PS50931"/>
    </source>
</evidence>
<reference evidence="7 10" key="1">
    <citation type="submission" date="2014-03" db="EMBL/GenBank/DDBJ databases">
        <title>Genome sequence of Sphingobium yanoikuyae B1.</title>
        <authorList>
            <person name="Gan H.M."/>
            <person name="Gan H.Y."/>
            <person name="Savka M.A."/>
        </authorList>
    </citation>
    <scope>NUCLEOTIDE SEQUENCE [LARGE SCALE GENOMIC DNA]</scope>
    <source>
        <strain evidence="7 10">B1</strain>
    </source>
</reference>
<dbReference type="Proteomes" id="UP000464086">
    <property type="component" value="Chromosome"/>
</dbReference>
<dbReference type="SUPFAM" id="SSF46785">
    <property type="entry name" value="Winged helix' DNA-binding domain"/>
    <property type="match status" value="1"/>
</dbReference>
<dbReference type="Proteomes" id="UP000287401">
    <property type="component" value="Unassembled WGS sequence"/>
</dbReference>
<evidence type="ECO:0000313" key="7">
    <source>
        <dbReference type="EMBL" id="KEZ14684.1"/>
    </source>
</evidence>
<dbReference type="GO" id="GO:0043565">
    <property type="term" value="F:sequence-specific DNA binding"/>
    <property type="evidence" value="ECO:0007669"/>
    <property type="project" value="TreeGrafter"/>
</dbReference>
<dbReference type="FunFam" id="3.40.190.290:FF:000012">
    <property type="entry name" value="Transcriptional regulator, LysR family"/>
    <property type="match status" value="1"/>
</dbReference>
<dbReference type="EMBL" id="JGVR01000048">
    <property type="protein sequence ID" value="KEZ14684.1"/>
    <property type="molecule type" value="Genomic_DNA"/>
</dbReference>
<evidence type="ECO:0000313" key="13">
    <source>
        <dbReference type="Proteomes" id="UP000464086"/>
    </source>
</evidence>
<dbReference type="InterPro" id="IPR036388">
    <property type="entry name" value="WH-like_DNA-bd_sf"/>
</dbReference>
<reference evidence="6 11" key="2">
    <citation type="submission" date="2017-10" db="EMBL/GenBank/DDBJ databases">
        <title>Sphingobium yanoikuyae S72.</title>
        <authorList>
            <person name="Sanchez E."/>
            <person name="Bustos P."/>
            <person name="Mendoza P."/>
            <person name="Guo X."/>
            <person name="Mendoza A."/>
        </authorList>
    </citation>
    <scope>NUCLEOTIDE SEQUENCE [LARGE SCALE GENOMIC DNA]</scope>
    <source>
        <strain evidence="6 11">S72</strain>
    </source>
</reference>
<dbReference type="EMBL" id="CP047218">
    <property type="protein sequence ID" value="QHD67372.1"/>
    <property type="molecule type" value="Genomic_DNA"/>
</dbReference>
<dbReference type="InterPro" id="IPR036390">
    <property type="entry name" value="WH_DNA-bd_sf"/>
</dbReference>
<dbReference type="AlphaFoldDB" id="A0A084E9P2"/>
<organism evidence="7 10">
    <name type="scientific">Sphingobium yanoikuyae</name>
    <name type="common">Sphingomonas yanoikuyae</name>
    <dbReference type="NCBI Taxonomy" id="13690"/>
    <lineage>
        <taxon>Bacteria</taxon>
        <taxon>Pseudomonadati</taxon>
        <taxon>Pseudomonadota</taxon>
        <taxon>Alphaproteobacteria</taxon>
        <taxon>Sphingomonadales</taxon>
        <taxon>Sphingomonadaceae</taxon>
        <taxon>Sphingobium</taxon>
    </lineage>
</organism>
<dbReference type="SUPFAM" id="SSF53850">
    <property type="entry name" value="Periplasmic binding protein-like II"/>
    <property type="match status" value="1"/>
</dbReference>
<dbReference type="PROSITE" id="PS50931">
    <property type="entry name" value="HTH_LYSR"/>
    <property type="match status" value="1"/>
</dbReference>
<evidence type="ECO:0000313" key="10">
    <source>
        <dbReference type="Proteomes" id="UP000028534"/>
    </source>
</evidence>
<evidence type="ECO:0000256" key="3">
    <source>
        <dbReference type="ARBA" id="ARBA00023125"/>
    </source>
</evidence>
<evidence type="ECO:0000313" key="8">
    <source>
        <dbReference type="EMBL" id="QHD67372.1"/>
    </source>
</evidence>
<dbReference type="GeneID" id="57776407"/>
<dbReference type="Gene3D" id="1.10.10.10">
    <property type="entry name" value="Winged helix-like DNA-binding domain superfamily/Winged helix DNA-binding domain"/>
    <property type="match status" value="1"/>
</dbReference>
<dbReference type="EMBL" id="QRAL01000001">
    <property type="protein sequence ID" value="RSU62122.1"/>
    <property type="molecule type" value="Genomic_DNA"/>
</dbReference>
<evidence type="ECO:0000313" key="6">
    <source>
        <dbReference type="EMBL" id="ATI79642.1"/>
    </source>
</evidence>
<dbReference type="STRING" id="13690.AX777_08630"/>
<feature type="domain" description="HTH lysR-type" evidence="5">
    <location>
        <begin position="4"/>
        <end position="61"/>
    </location>
</feature>
<dbReference type="FunFam" id="1.10.10.10:FF:000001">
    <property type="entry name" value="LysR family transcriptional regulator"/>
    <property type="match status" value="1"/>
</dbReference>
<dbReference type="InterPro" id="IPR000847">
    <property type="entry name" value="LysR_HTH_N"/>
</dbReference>
<evidence type="ECO:0000313" key="11">
    <source>
        <dbReference type="Proteomes" id="UP000219422"/>
    </source>
</evidence>
<evidence type="ECO:0000256" key="1">
    <source>
        <dbReference type="ARBA" id="ARBA00009437"/>
    </source>
</evidence>
<gene>
    <name evidence="6" type="ORF">A6768_06100</name>
    <name evidence="7" type="ORF">CP98_04692</name>
    <name evidence="9" type="ORF">DAH51_00755</name>
    <name evidence="8" type="ORF">GS397_10130</name>
</gene>
<dbReference type="PANTHER" id="PTHR30537:SF1">
    <property type="entry name" value="HTH-TYPE TRANSCRIPTIONAL REGULATOR PGRR"/>
    <property type="match status" value="1"/>
</dbReference>
<name>A0A084E9P2_SPHYA</name>
<dbReference type="CDD" id="cd08474">
    <property type="entry name" value="PBP2_CrgA_like_5"/>
    <property type="match status" value="1"/>
</dbReference>
<dbReference type="InterPro" id="IPR005119">
    <property type="entry name" value="LysR_subst-bd"/>
</dbReference>
<reference evidence="9 12" key="3">
    <citation type="submission" date="2018-07" db="EMBL/GenBank/DDBJ databases">
        <title>Genomic and Epidemiologic Investigation of an Indolent Hospital Outbreak.</title>
        <authorList>
            <person name="Johnson R.C."/>
            <person name="Deming C."/>
            <person name="Conlan S."/>
            <person name="Zellmer C.J."/>
            <person name="Michelin A.V."/>
            <person name="Lee-Lin S."/>
            <person name="Thomas P.J."/>
            <person name="Park M."/>
            <person name="Weingarten R.A."/>
            <person name="Less J."/>
            <person name="Dekker J.P."/>
            <person name="Frank K.M."/>
            <person name="Musser K.A."/>
            <person name="Mcquiston J.R."/>
            <person name="Henderson D.K."/>
            <person name="Lau A.F."/>
            <person name="Palmore T.N."/>
            <person name="Segre J.A."/>
        </authorList>
    </citation>
    <scope>NUCLEOTIDE SEQUENCE [LARGE SCALE GENOMIC DNA]</scope>
    <source>
        <strain evidence="9 12">SK-NIH.Env6_1116</strain>
    </source>
</reference>
<keyword evidence="2" id="KW-0805">Transcription regulation</keyword>
<sequence>MRREELVDLNAFLMVADTGNFTRAAALLGTSQSALSHTIRRLETRLGVRLLTRTTRSVSLTEAGDRLSATLRPALDSIATELASLGDLRERPAGTIRITAAEHASNTVVWPALQRLLPRYPDIHVELSIDSGFVDIVKERFDAGVRLGEAIAKDMVAVRIGPDLRMIVVGAPAYFASRPVPRTPQDLAAHDCINLRLRSAGGLYAWELEKDGHEIRVRVEGQLAFNSIEMIRRAALAGFGLAFVMEDQVRADIDEGRLIPVLEDWCPPFAGYHLYYPSRRQPAAAFSILVDALRYRGP</sequence>
<dbReference type="Pfam" id="PF03466">
    <property type="entry name" value="LysR_substrate"/>
    <property type="match status" value="1"/>
</dbReference>
<evidence type="ECO:0000256" key="4">
    <source>
        <dbReference type="ARBA" id="ARBA00023163"/>
    </source>
</evidence>
<dbReference type="Proteomes" id="UP000219422">
    <property type="component" value="Chromosome"/>
</dbReference>
<dbReference type="InterPro" id="IPR058163">
    <property type="entry name" value="LysR-type_TF_proteobact-type"/>
</dbReference>
<comment type="similarity">
    <text evidence="1">Belongs to the LysR transcriptional regulatory family.</text>
</comment>
<dbReference type="EMBL" id="CP023741">
    <property type="protein sequence ID" value="ATI79642.1"/>
    <property type="molecule type" value="Genomic_DNA"/>
</dbReference>
<dbReference type="RefSeq" id="WP_004212385.1">
    <property type="nucleotide sequence ID" value="NZ_CALUBW010000152.1"/>
</dbReference>
<evidence type="ECO:0000256" key="2">
    <source>
        <dbReference type="ARBA" id="ARBA00023015"/>
    </source>
</evidence>
<reference evidence="8 13" key="4">
    <citation type="submission" date="2019-12" db="EMBL/GenBank/DDBJ databases">
        <title>Functional and genomic insights into the Sphingobium yanoikuyae YC-JY1, a bacterium efficiently degrading bisphenol A.</title>
        <authorList>
            <person name="Jia Y."/>
            <person name="Li X."/>
            <person name="Wang J."/>
            <person name="Eltoukhy A."/>
            <person name="Lamraoui I."/>
            <person name="Yan Y."/>
        </authorList>
    </citation>
    <scope>NUCLEOTIDE SEQUENCE [LARGE SCALE GENOMIC DNA]</scope>
    <source>
        <strain evidence="8 13">YC-JY1</strain>
    </source>
</reference>
<dbReference type="PRINTS" id="PR00039">
    <property type="entry name" value="HTHLYSR"/>
</dbReference>
<evidence type="ECO:0000313" key="9">
    <source>
        <dbReference type="EMBL" id="RSU62122.1"/>
    </source>
</evidence>
<dbReference type="Proteomes" id="UP000028534">
    <property type="component" value="Unassembled WGS sequence"/>
</dbReference>
<proteinExistence type="inferred from homology"/>
<dbReference type="KEGG" id="sya:A6768_06100"/>
<protein>
    <submittedName>
        <fullName evidence="6 7">Transcriptional regulator</fullName>
    </submittedName>
</protein>
<keyword evidence="4" id="KW-0804">Transcription</keyword>
<dbReference type="eggNOG" id="COG0583">
    <property type="taxonomic scope" value="Bacteria"/>
</dbReference>